<organism evidence="2 3">
    <name type="scientific">Salinisphaera hydrothermalis (strain C41B8)</name>
    <dbReference type="NCBI Taxonomy" id="1304275"/>
    <lineage>
        <taxon>Bacteria</taxon>
        <taxon>Pseudomonadati</taxon>
        <taxon>Pseudomonadota</taxon>
        <taxon>Gammaproteobacteria</taxon>
        <taxon>Salinisphaerales</taxon>
        <taxon>Salinisphaeraceae</taxon>
        <taxon>Salinisphaera</taxon>
    </lineage>
</organism>
<sequence length="100" mass="10721">MKTISTQSAGHSGANRDTTPPTLAIVLEGGLVQAVVSDRLEAIRVNVWIIDYDTDGADDDELSEVPQGDGSFCDAVVDHHFLTETAIDLDHIVDKTDSDP</sequence>
<protein>
    <submittedName>
        <fullName evidence="2">Uncharacterized protein</fullName>
    </submittedName>
</protein>
<feature type="region of interest" description="Disordered" evidence="1">
    <location>
        <begin position="1"/>
        <end position="20"/>
    </location>
</feature>
<evidence type="ECO:0000313" key="2">
    <source>
        <dbReference type="EMBL" id="KEZ76672.1"/>
    </source>
</evidence>
<reference evidence="2 3" key="1">
    <citation type="submission" date="2013-03" db="EMBL/GenBank/DDBJ databases">
        <title>Salinisphaera hydrothermalis C41B8 Genome Sequencing.</title>
        <authorList>
            <person name="Li C."/>
            <person name="Lai Q."/>
            <person name="Shao Z."/>
        </authorList>
    </citation>
    <scope>NUCLEOTIDE SEQUENCE [LARGE SCALE GENOMIC DNA]</scope>
    <source>
        <strain evidence="2 3">C41B8</strain>
    </source>
</reference>
<comment type="caution">
    <text evidence="2">The sequence shown here is derived from an EMBL/GenBank/DDBJ whole genome shotgun (WGS) entry which is preliminary data.</text>
</comment>
<dbReference type="OrthoDB" id="7062525at2"/>
<dbReference type="STRING" id="1304275.C41B8_13695"/>
<dbReference type="Proteomes" id="UP000028302">
    <property type="component" value="Unassembled WGS sequence"/>
</dbReference>
<dbReference type="EMBL" id="APNK01000024">
    <property type="protein sequence ID" value="KEZ76672.1"/>
    <property type="molecule type" value="Genomic_DNA"/>
</dbReference>
<dbReference type="AlphaFoldDB" id="A0A084IIY8"/>
<dbReference type="RefSeq" id="WP_037339302.1">
    <property type="nucleotide sequence ID" value="NZ_APNK01000024.1"/>
</dbReference>
<accession>A0A084IIY8</accession>
<name>A0A084IIY8_SALHC</name>
<keyword evidence="3" id="KW-1185">Reference proteome</keyword>
<evidence type="ECO:0000256" key="1">
    <source>
        <dbReference type="SAM" id="MobiDB-lite"/>
    </source>
</evidence>
<evidence type="ECO:0000313" key="3">
    <source>
        <dbReference type="Proteomes" id="UP000028302"/>
    </source>
</evidence>
<proteinExistence type="predicted"/>
<gene>
    <name evidence="2" type="ORF">C41B8_13695</name>
</gene>